<dbReference type="Gene3D" id="3.30.750.200">
    <property type="match status" value="1"/>
</dbReference>
<protein>
    <submittedName>
        <fullName evidence="8">B12-binding domain-containing radical SAM protein</fullName>
    </submittedName>
</protein>
<dbReference type="InterPro" id="IPR051198">
    <property type="entry name" value="BchE-like"/>
</dbReference>
<evidence type="ECO:0000313" key="9">
    <source>
        <dbReference type="Proteomes" id="UP000233256"/>
    </source>
</evidence>
<feature type="domain" description="Radical SAM core" evidence="7">
    <location>
        <begin position="226"/>
        <end position="441"/>
    </location>
</feature>
<dbReference type="InterPro" id="IPR007197">
    <property type="entry name" value="rSAM"/>
</dbReference>
<evidence type="ECO:0000256" key="3">
    <source>
        <dbReference type="ARBA" id="ARBA00022723"/>
    </source>
</evidence>
<evidence type="ECO:0000259" key="7">
    <source>
        <dbReference type="PROSITE" id="PS51918"/>
    </source>
</evidence>
<dbReference type="Proteomes" id="UP000233256">
    <property type="component" value="Unassembled WGS sequence"/>
</dbReference>
<sequence length="511" mass="57576">MILSLLTFIDGYRSIQVFSVRKDAVVKILVLNPPFPRKNFSRSQRSPAVTRSGTLYFPMWLAYAAGVLEDAGHEVRLVDAPAQGMDLTDTVKMAREFRPALTIMDTSTPSIDSDLRTGEAIKGNCPRTFLILVGPHVSALPGSVMSASWAPDGVAVGEYDFTLRDLADAIQRGRNLASVDGIVYRTREGAIKSNPMRQLIRDLDTLPMVSRVYRKHLDHGKYFNPNGLYPMIAMVTGRGCPNRCSFCLYPATLFGRRYRYRTIPQVVEEFEYIVRNFPDVKSIFLEDDTLTANRDRCRELAAGLKSRGITIPWTGNSRADVDRDTLAALKGAGLTTLCVGFESGSQEILDNVRKGIDLEQARDFARNAADLGIRVHGCFIFGLPGETEATMEETIEYSLTLPLETAQFYPLMVYPGTDCYEWARKEGFLITQDFSRWLTREGYHNCVVSRGSLTPSHLVRKCNEARRRFYLRPSYIYRKMVEVVRDPSQRTRVFRALATFWPHLAGIAGRS</sequence>
<dbReference type="GO" id="GO:0031419">
    <property type="term" value="F:cobalamin binding"/>
    <property type="evidence" value="ECO:0007669"/>
    <property type="project" value="InterPro"/>
</dbReference>
<keyword evidence="2" id="KW-0949">S-adenosyl-L-methionine</keyword>
<keyword evidence="3" id="KW-0479">Metal-binding</keyword>
<dbReference type="SFLD" id="SFLDG01082">
    <property type="entry name" value="B12-binding_domain_containing"/>
    <property type="match status" value="1"/>
</dbReference>
<dbReference type="Pfam" id="PF02310">
    <property type="entry name" value="B12-binding"/>
    <property type="match status" value="1"/>
</dbReference>
<organism evidence="8 9">
    <name type="scientific">Candidatus Wallbacteria bacterium HGW-Wallbacteria-1</name>
    <dbReference type="NCBI Taxonomy" id="2013854"/>
    <lineage>
        <taxon>Bacteria</taxon>
        <taxon>Candidatus Walliibacteriota</taxon>
    </lineage>
</organism>
<name>A0A2N1PTT3_9BACT</name>
<dbReference type="PANTHER" id="PTHR43409">
    <property type="entry name" value="ANAEROBIC MAGNESIUM-PROTOPORPHYRIN IX MONOMETHYL ESTER CYCLASE-RELATED"/>
    <property type="match status" value="1"/>
</dbReference>
<evidence type="ECO:0000256" key="2">
    <source>
        <dbReference type="ARBA" id="ARBA00022691"/>
    </source>
</evidence>
<dbReference type="SUPFAM" id="SSF102114">
    <property type="entry name" value="Radical SAM enzymes"/>
    <property type="match status" value="1"/>
</dbReference>
<proteinExistence type="predicted"/>
<comment type="cofactor">
    <cofactor evidence="1">
        <name>[4Fe-4S] cluster</name>
        <dbReference type="ChEBI" id="CHEBI:49883"/>
    </cofactor>
</comment>
<dbReference type="Gene3D" id="3.30.750.210">
    <property type="match status" value="1"/>
</dbReference>
<evidence type="ECO:0000259" key="6">
    <source>
        <dbReference type="PROSITE" id="PS51332"/>
    </source>
</evidence>
<gene>
    <name evidence="8" type="ORF">CVV64_03585</name>
</gene>
<evidence type="ECO:0000256" key="4">
    <source>
        <dbReference type="ARBA" id="ARBA00023004"/>
    </source>
</evidence>
<dbReference type="InterPro" id="IPR006638">
    <property type="entry name" value="Elp3/MiaA/NifB-like_rSAM"/>
</dbReference>
<accession>A0A2N1PTT3</accession>
<evidence type="ECO:0000256" key="5">
    <source>
        <dbReference type="ARBA" id="ARBA00023014"/>
    </source>
</evidence>
<keyword evidence="4" id="KW-0408">Iron</keyword>
<dbReference type="InterPro" id="IPR058240">
    <property type="entry name" value="rSAM_sf"/>
</dbReference>
<dbReference type="InterPro" id="IPR034466">
    <property type="entry name" value="Methyltransferase_Class_B"/>
</dbReference>
<dbReference type="CDD" id="cd01335">
    <property type="entry name" value="Radical_SAM"/>
    <property type="match status" value="1"/>
</dbReference>
<reference evidence="8 9" key="1">
    <citation type="journal article" date="2017" name="ISME J.">
        <title>Potential for microbial H2 and metal transformations associated with novel bacteria and archaea in deep terrestrial subsurface sediments.</title>
        <authorList>
            <person name="Hernsdorf A.W."/>
            <person name="Amano Y."/>
            <person name="Miyakawa K."/>
            <person name="Ise K."/>
            <person name="Suzuki Y."/>
            <person name="Anantharaman K."/>
            <person name="Probst A."/>
            <person name="Burstein D."/>
            <person name="Thomas B.C."/>
            <person name="Banfield J.F."/>
        </authorList>
    </citation>
    <scope>NUCLEOTIDE SEQUENCE [LARGE SCALE GENOMIC DNA]</scope>
    <source>
        <strain evidence="8">HGW-Wallbacteria-1</strain>
    </source>
</reference>
<dbReference type="PROSITE" id="PS51918">
    <property type="entry name" value="RADICAL_SAM"/>
    <property type="match status" value="1"/>
</dbReference>
<dbReference type="SFLD" id="SFLDG01123">
    <property type="entry name" value="methyltransferase_(Class_B)"/>
    <property type="match status" value="1"/>
</dbReference>
<dbReference type="SMART" id="SM00729">
    <property type="entry name" value="Elp3"/>
    <property type="match status" value="1"/>
</dbReference>
<evidence type="ECO:0000256" key="1">
    <source>
        <dbReference type="ARBA" id="ARBA00001966"/>
    </source>
</evidence>
<feature type="domain" description="B12-binding" evidence="6">
    <location>
        <begin position="43"/>
        <end position="177"/>
    </location>
</feature>
<dbReference type="PROSITE" id="PS51332">
    <property type="entry name" value="B12_BINDING"/>
    <property type="match status" value="1"/>
</dbReference>
<dbReference type="SFLD" id="SFLDS00029">
    <property type="entry name" value="Radical_SAM"/>
    <property type="match status" value="1"/>
</dbReference>
<dbReference type="GO" id="GO:0005829">
    <property type="term" value="C:cytosol"/>
    <property type="evidence" value="ECO:0007669"/>
    <property type="project" value="TreeGrafter"/>
</dbReference>
<comment type="caution">
    <text evidence="8">The sequence shown here is derived from an EMBL/GenBank/DDBJ whole genome shotgun (WGS) entry which is preliminary data.</text>
</comment>
<dbReference type="InterPro" id="IPR006158">
    <property type="entry name" value="Cobalamin-bd"/>
</dbReference>
<dbReference type="GO" id="GO:0051539">
    <property type="term" value="F:4 iron, 4 sulfur cluster binding"/>
    <property type="evidence" value="ECO:0007669"/>
    <property type="project" value="UniProtKB-KW"/>
</dbReference>
<keyword evidence="5" id="KW-0411">Iron-sulfur</keyword>
<evidence type="ECO:0000313" key="8">
    <source>
        <dbReference type="EMBL" id="PKK91757.1"/>
    </source>
</evidence>
<dbReference type="PANTHER" id="PTHR43409:SF16">
    <property type="entry name" value="SLR0320 PROTEIN"/>
    <property type="match status" value="1"/>
</dbReference>
<dbReference type="AlphaFoldDB" id="A0A2N1PTT3"/>
<dbReference type="Gene3D" id="3.40.50.280">
    <property type="entry name" value="Cobalamin-binding domain"/>
    <property type="match status" value="1"/>
</dbReference>
<dbReference type="EMBL" id="PGXC01000002">
    <property type="protein sequence ID" value="PKK91757.1"/>
    <property type="molecule type" value="Genomic_DNA"/>
</dbReference>
<dbReference type="GO" id="GO:0046872">
    <property type="term" value="F:metal ion binding"/>
    <property type="evidence" value="ECO:0007669"/>
    <property type="project" value="UniProtKB-KW"/>
</dbReference>
<dbReference type="Pfam" id="PF04055">
    <property type="entry name" value="Radical_SAM"/>
    <property type="match status" value="1"/>
</dbReference>
<dbReference type="GO" id="GO:0003824">
    <property type="term" value="F:catalytic activity"/>
    <property type="evidence" value="ECO:0007669"/>
    <property type="project" value="InterPro"/>
</dbReference>